<evidence type="ECO:0000313" key="1">
    <source>
        <dbReference type="EMBL" id="CAD7228232.1"/>
    </source>
</evidence>
<proteinExistence type="predicted"/>
<dbReference type="AlphaFoldDB" id="A0A7R8WAX9"/>
<gene>
    <name evidence="1" type="ORF">CTOB1V02_LOCUS6120</name>
</gene>
<name>A0A7R8WAX9_9CRUS</name>
<protein>
    <submittedName>
        <fullName evidence="1">Uncharacterized protein</fullName>
    </submittedName>
</protein>
<organism evidence="1">
    <name type="scientific">Cyprideis torosa</name>
    <dbReference type="NCBI Taxonomy" id="163714"/>
    <lineage>
        <taxon>Eukaryota</taxon>
        <taxon>Metazoa</taxon>
        <taxon>Ecdysozoa</taxon>
        <taxon>Arthropoda</taxon>
        <taxon>Crustacea</taxon>
        <taxon>Oligostraca</taxon>
        <taxon>Ostracoda</taxon>
        <taxon>Podocopa</taxon>
        <taxon>Podocopida</taxon>
        <taxon>Cytherocopina</taxon>
        <taxon>Cytheroidea</taxon>
        <taxon>Cytherideidae</taxon>
        <taxon>Cyprideis</taxon>
    </lineage>
</organism>
<dbReference type="Gene3D" id="2.60.20.10">
    <property type="entry name" value="Crystallins"/>
    <property type="match status" value="1"/>
</dbReference>
<sequence>MSLKILAAFLFLGSAAAQQPCALLWVPGDSCVGEPDIVAHAGPDNYIPDLGSMNDEITMIQVLGQCYITIFDDSGYQGGCTTLFGGSWGTCYNLKDFSGPGNCAGHPTRYGDRRQVQPYGNDVHRWNDDMNSFKCDCVAA</sequence>
<reference evidence="1" key="1">
    <citation type="submission" date="2020-11" db="EMBL/GenBank/DDBJ databases">
        <authorList>
            <person name="Tran Van P."/>
        </authorList>
    </citation>
    <scope>NUCLEOTIDE SEQUENCE</scope>
</reference>
<accession>A0A7R8WAX9</accession>
<dbReference type="EMBL" id="OB661445">
    <property type="protein sequence ID" value="CAD7228232.1"/>
    <property type="molecule type" value="Genomic_DNA"/>
</dbReference>